<accession>A0A4C1YS96</accession>
<reference evidence="2 3" key="1">
    <citation type="journal article" date="2019" name="Commun. Biol.">
        <title>The bagworm genome reveals a unique fibroin gene that provides high tensile strength.</title>
        <authorList>
            <person name="Kono N."/>
            <person name="Nakamura H."/>
            <person name="Ohtoshi R."/>
            <person name="Tomita M."/>
            <person name="Numata K."/>
            <person name="Arakawa K."/>
        </authorList>
    </citation>
    <scope>NUCLEOTIDE SEQUENCE [LARGE SCALE GENOMIC DNA]</scope>
</reference>
<evidence type="ECO:0000313" key="2">
    <source>
        <dbReference type="EMBL" id="GBP77529.1"/>
    </source>
</evidence>
<organism evidence="2 3">
    <name type="scientific">Eumeta variegata</name>
    <name type="common">Bagworm moth</name>
    <name type="synonym">Eumeta japonica</name>
    <dbReference type="NCBI Taxonomy" id="151549"/>
    <lineage>
        <taxon>Eukaryota</taxon>
        <taxon>Metazoa</taxon>
        <taxon>Ecdysozoa</taxon>
        <taxon>Arthropoda</taxon>
        <taxon>Hexapoda</taxon>
        <taxon>Insecta</taxon>
        <taxon>Pterygota</taxon>
        <taxon>Neoptera</taxon>
        <taxon>Endopterygota</taxon>
        <taxon>Lepidoptera</taxon>
        <taxon>Glossata</taxon>
        <taxon>Ditrysia</taxon>
        <taxon>Tineoidea</taxon>
        <taxon>Psychidae</taxon>
        <taxon>Oiketicinae</taxon>
        <taxon>Eumeta</taxon>
    </lineage>
</organism>
<sequence length="205" mass="22103">MAQSKAKLSEDEGPYAMKSVSVLSDAIQQRKEAVAIFKAHQTVGCVESIDKGVYKTASGDVTSGGPIAIGLGARDNAARRPPARAGRTATRPPADARRLCRVHVPTNVVKSITMCLTRVNLLFTGSAKARRYANVQQLRILCITLQPLTSFRVQLHLKRCLCTRRRAGAGGGRKKTSPGGRRAAIARVRRAIAHPPPAARPPPRR</sequence>
<feature type="region of interest" description="Disordered" evidence="1">
    <location>
        <begin position="167"/>
        <end position="205"/>
    </location>
</feature>
<dbReference type="EMBL" id="BGZK01001334">
    <property type="protein sequence ID" value="GBP77529.1"/>
    <property type="molecule type" value="Genomic_DNA"/>
</dbReference>
<dbReference type="Proteomes" id="UP000299102">
    <property type="component" value="Unassembled WGS sequence"/>
</dbReference>
<evidence type="ECO:0000313" key="3">
    <source>
        <dbReference type="Proteomes" id="UP000299102"/>
    </source>
</evidence>
<keyword evidence="3" id="KW-1185">Reference proteome</keyword>
<proteinExistence type="predicted"/>
<dbReference type="AlphaFoldDB" id="A0A4C1YS96"/>
<gene>
    <name evidence="2" type="ORF">EVAR_98982_1</name>
</gene>
<evidence type="ECO:0000256" key="1">
    <source>
        <dbReference type="SAM" id="MobiDB-lite"/>
    </source>
</evidence>
<feature type="compositionally biased region" description="Basic residues" evidence="1">
    <location>
        <begin position="167"/>
        <end position="176"/>
    </location>
</feature>
<comment type="caution">
    <text evidence="2">The sequence shown here is derived from an EMBL/GenBank/DDBJ whole genome shotgun (WGS) entry which is preliminary data.</text>
</comment>
<feature type="compositionally biased region" description="Pro residues" evidence="1">
    <location>
        <begin position="194"/>
        <end position="205"/>
    </location>
</feature>
<name>A0A4C1YS96_EUMVA</name>
<protein>
    <submittedName>
        <fullName evidence="2">Uncharacterized protein</fullName>
    </submittedName>
</protein>